<sequence>MTRQEFAGVMHAFNAAAQRHPPPPSFTSGRMATLILCTGASILCSVGLAIYYTHHVALLLGIPFSFVALSSILVAWRRRLKVQAPPPPPPPQPSSPPDYLQQQQQHTPHGITPPPPPPPSLSIQSIYGIVIEFDDRYNLLHHFAISAQGVGNNGVTMMNSSNGGGGGSVLPPYRPSLVVVADPPTYRQSQAGLPLPSHAYHPDEKL</sequence>
<evidence type="ECO:0000313" key="3">
    <source>
        <dbReference type="EMBL" id="CDH48437.1"/>
    </source>
</evidence>
<keyword evidence="2" id="KW-0812">Transmembrane</keyword>
<keyword evidence="2" id="KW-1133">Transmembrane helix</keyword>
<dbReference type="AlphaFoldDB" id="A0A068RFM9"/>
<gene>
    <name evidence="3" type="ORF">LCOR_00218.1</name>
</gene>
<feature type="region of interest" description="Disordered" evidence="1">
    <location>
        <begin position="84"/>
        <end position="117"/>
    </location>
</feature>
<dbReference type="EMBL" id="CBTN010000001">
    <property type="protein sequence ID" value="CDH48437.1"/>
    <property type="molecule type" value="Genomic_DNA"/>
</dbReference>
<feature type="compositionally biased region" description="Pro residues" evidence="1">
    <location>
        <begin position="84"/>
        <end position="96"/>
    </location>
</feature>
<proteinExistence type="predicted"/>
<evidence type="ECO:0000313" key="4">
    <source>
        <dbReference type="Proteomes" id="UP000027586"/>
    </source>
</evidence>
<keyword evidence="2" id="KW-0472">Membrane</keyword>
<protein>
    <submittedName>
        <fullName evidence="3">Uncharacterized protein</fullName>
    </submittedName>
</protein>
<evidence type="ECO:0000256" key="1">
    <source>
        <dbReference type="SAM" id="MobiDB-lite"/>
    </source>
</evidence>
<keyword evidence="4" id="KW-1185">Reference proteome</keyword>
<dbReference type="OrthoDB" id="2251114at2759"/>
<feature type="region of interest" description="Disordered" evidence="1">
    <location>
        <begin position="187"/>
        <end position="206"/>
    </location>
</feature>
<dbReference type="VEuPathDB" id="FungiDB:LCOR_00218.1"/>
<dbReference type="Proteomes" id="UP000027586">
    <property type="component" value="Unassembled WGS sequence"/>
</dbReference>
<comment type="caution">
    <text evidence="3">The sequence shown here is derived from an EMBL/GenBank/DDBJ whole genome shotgun (WGS) entry which is preliminary data.</text>
</comment>
<name>A0A068RFM9_9FUNG</name>
<feature type="transmembrane region" description="Helical" evidence="2">
    <location>
        <begin position="58"/>
        <end position="76"/>
    </location>
</feature>
<feature type="compositionally biased region" description="Low complexity" evidence="1">
    <location>
        <begin position="97"/>
        <end position="110"/>
    </location>
</feature>
<evidence type="ECO:0000256" key="2">
    <source>
        <dbReference type="SAM" id="Phobius"/>
    </source>
</evidence>
<feature type="transmembrane region" description="Helical" evidence="2">
    <location>
        <begin position="31"/>
        <end position="52"/>
    </location>
</feature>
<organism evidence="3 4">
    <name type="scientific">Lichtheimia corymbifera JMRC:FSU:9682</name>
    <dbReference type="NCBI Taxonomy" id="1263082"/>
    <lineage>
        <taxon>Eukaryota</taxon>
        <taxon>Fungi</taxon>
        <taxon>Fungi incertae sedis</taxon>
        <taxon>Mucoromycota</taxon>
        <taxon>Mucoromycotina</taxon>
        <taxon>Mucoromycetes</taxon>
        <taxon>Mucorales</taxon>
        <taxon>Lichtheimiaceae</taxon>
        <taxon>Lichtheimia</taxon>
    </lineage>
</organism>
<reference evidence="3" key="1">
    <citation type="submission" date="2013-08" db="EMBL/GenBank/DDBJ databases">
        <title>Gene expansion shapes genome architecture in the human pathogen Lichtheimia corymbifera: an evolutionary genomics analysis in the ancient terrestrial Mucorales (Mucoromycotina).</title>
        <authorList>
            <person name="Schwartze V.U."/>
            <person name="Winter S."/>
            <person name="Shelest E."/>
            <person name="Marcet-Houben M."/>
            <person name="Horn F."/>
            <person name="Wehner S."/>
            <person name="Hoffmann K."/>
            <person name="Riege K."/>
            <person name="Sammeth M."/>
            <person name="Nowrousian M."/>
            <person name="Valiante V."/>
            <person name="Linde J."/>
            <person name="Jacobsen I.D."/>
            <person name="Marz M."/>
            <person name="Brakhage A.A."/>
            <person name="Gabaldon T."/>
            <person name="Bocker S."/>
            <person name="Voigt K."/>
        </authorList>
    </citation>
    <scope>NUCLEOTIDE SEQUENCE [LARGE SCALE GENOMIC DNA]</scope>
    <source>
        <strain evidence="3">FSU 9682</strain>
    </source>
</reference>
<accession>A0A068RFM9</accession>